<dbReference type="EMBL" id="SJPH01000002">
    <property type="protein sequence ID" value="TWT47595.1"/>
    <property type="molecule type" value="Genomic_DNA"/>
</dbReference>
<name>A0A5C5WBW9_9BACT</name>
<dbReference type="Proteomes" id="UP000318995">
    <property type="component" value="Unassembled WGS sequence"/>
</dbReference>
<sequence length="180" mass="20223">MLRFVLLRHECPSSHERGSHWDLMLERAATAGDHQPTSEHRLITWSLMKLPREWIVRLARQAPADNDPLVALRLADHRAVYLDYEGPVGAAPGPRDGATPNDSVPADDVPSADVPSAADASRDRGTVERWARGDLLWITPATADTCRVRLENSPLAGELLFFREAEDQWLMRWWPPSSDD</sequence>
<organism evidence="2 3">
    <name type="scientific">Botrimarina hoheduenensis</name>
    <dbReference type="NCBI Taxonomy" id="2528000"/>
    <lineage>
        <taxon>Bacteria</taxon>
        <taxon>Pseudomonadati</taxon>
        <taxon>Planctomycetota</taxon>
        <taxon>Planctomycetia</taxon>
        <taxon>Pirellulales</taxon>
        <taxon>Lacipirellulaceae</taxon>
        <taxon>Botrimarina</taxon>
    </lineage>
</organism>
<accession>A0A5C5WBW9</accession>
<gene>
    <name evidence="2" type="ORF">Pla111_12100</name>
</gene>
<dbReference type="OrthoDB" id="288736at2"/>
<keyword evidence="3" id="KW-1185">Reference proteome</keyword>
<proteinExistence type="predicted"/>
<reference evidence="2 3" key="1">
    <citation type="submission" date="2019-02" db="EMBL/GenBank/DDBJ databases">
        <title>Deep-cultivation of Planctomycetes and their phenomic and genomic characterization uncovers novel biology.</title>
        <authorList>
            <person name="Wiegand S."/>
            <person name="Jogler M."/>
            <person name="Boedeker C."/>
            <person name="Pinto D."/>
            <person name="Vollmers J."/>
            <person name="Rivas-Marin E."/>
            <person name="Kohn T."/>
            <person name="Peeters S.H."/>
            <person name="Heuer A."/>
            <person name="Rast P."/>
            <person name="Oberbeckmann S."/>
            <person name="Bunk B."/>
            <person name="Jeske O."/>
            <person name="Meyerdierks A."/>
            <person name="Storesund J.E."/>
            <person name="Kallscheuer N."/>
            <person name="Luecker S."/>
            <person name="Lage O.M."/>
            <person name="Pohl T."/>
            <person name="Merkel B.J."/>
            <person name="Hornburger P."/>
            <person name="Mueller R.-W."/>
            <person name="Bruemmer F."/>
            <person name="Labrenz M."/>
            <person name="Spormann A.M."/>
            <person name="Op Den Camp H."/>
            <person name="Overmann J."/>
            <person name="Amann R."/>
            <person name="Jetten M.S.M."/>
            <person name="Mascher T."/>
            <person name="Medema M.H."/>
            <person name="Devos D.P."/>
            <person name="Kaster A.-K."/>
            <person name="Ovreas L."/>
            <person name="Rohde M."/>
            <person name="Galperin M.Y."/>
            <person name="Jogler C."/>
        </authorList>
    </citation>
    <scope>NUCLEOTIDE SEQUENCE [LARGE SCALE GENOMIC DNA]</scope>
    <source>
        <strain evidence="2 3">Pla111</strain>
    </source>
</reference>
<evidence type="ECO:0000313" key="2">
    <source>
        <dbReference type="EMBL" id="TWT47595.1"/>
    </source>
</evidence>
<protein>
    <submittedName>
        <fullName evidence="2">Uncharacterized protein</fullName>
    </submittedName>
</protein>
<dbReference type="RefSeq" id="WP_146572319.1">
    <property type="nucleotide sequence ID" value="NZ_SJPH01000002.1"/>
</dbReference>
<dbReference type="AlphaFoldDB" id="A0A5C5WBW9"/>
<comment type="caution">
    <text evidence="2">The sequence shown here is derived from an EMBL/GenBank/DDBJ whole genome shotgun (WGS) entry which is preliminary data.</text>
</comment>
<feature type="region of interest" description="Disordered" evidence="1">
    <location>
        <begin position="88"/>
        <end position="125"/>
    </location>
</feature>
<evidence type="ECO:0000313" key="3">
    <source>
        <dbReference type="Proteomes" id="UP000318995"/>
    </source>
</evidence>
<evidence type="ECO:0000256" key="1">
    <source>
        <dbReference type="SAM" id="MobiDB-lite"/>
    </source>
</evidence>
<feature type="compositionally biased region" description="Low complexity" evidence="1">
    <location>
        <begin position="102"/>
        <end position="119"/>
    </location>
</feature>